<evidence type="ECO:0000256" key="5">
    <source>
        <dbReference type="ARBA" id="ARBA00022825"/>
    </source>
</evidence>
<reference evidence="10" key="1">
    <citation type="journal article" date="2019" name="Nat. Commun.">
        <title>The genome of broomcorn millet.</title>
        <authorList>
            <person name="Zou C."/>
            <person name="Miki D."/>
            <person name="Li D."/>
            <person name="Tang Q."/>
            <person name="Xiao L."/>
            <person name="Rajput S."/>
            <person name="Deng P."/>
            <person name="Jia W."/>
            <person name="Huang R."/>
            <person name="Zhang M."/>
            <person name="Sun Y."/>
            <person name="Hu J."/>
            <person name="Fu X."/>
            <person name="Schnable P.S."/>
            <person name="Li F."/>
            <person name="Zhang H."/>
            <person name="Feng B."/>
            <person name="Zhu X."/>
            <person name="Liu R."/>
            <person name="Schnable J.C."/>
            <person name="Zhu J.-K."/>
            <person name="Zhang H."/>
        </authorList>
    </citation>
    <scope>NUCLEOTIDE SEQUENCE [LARGE SCALE GENOMIC DNA]</scope>
</reference>
<keyword evidence="2" id="KW-0645">Protease</keyword>
<evidence type="ECO:0000256" key="7">
    <source>
        <dbReference type="SAM" id="SignalP"/>
    </source>
</evidence>
<proteinExistence type="inferred from homology"/>
<dbReference type="PRINTS" id="PR00723">
    <property type="entry name" value="SUBTILISIN"/>
</dbReference>
<gene>
    <name evidence="9" type="ORF">C2845_PM11G30950</name>
</gene>
<keyword evidence="10" id="KW-1185">Reference proteome</keyword>
<dbReference type="STRING" id="4540.A0A3L6RQ04"/>
<comment type="caution">
    <text evidence="9">The sequence shown here is derived from an EMBL/GenBank/DDBJ whole genome shotgun (WGS) entry which is preliminary data.</text>
</comment>
<keyword evidence="5" id="KW-0720">Serine protease</keyword>
<evidence type="ECO:0000256" key="2">
    <source>
        <dbReference type="ARBA" id="ARBA00022670"/>
    </source>
</evidence>
<dbReference type="EMBL" id="PQIB02000007">
    <property type="protein sequence ID" value="RLN07789.1"/>
    <property type="molecule type" value="Genomic_DNA"/>
</dbReference>
<dbReference type="OrthoDB" id="206201at2759"/>
<dbReference type="Proteomes" id="UP000275267">
    <property type="component" value="Unassembled WGS sequence"/>
</dbReference>
<evidence type="ECO:0000259" key="8">
    <source>
        <dbReference type="Pfam" id="PF00082"/>
    </source>
</evidence>
<dbReference type="GO" id="GO:0006508">
    <property type="term" value="P:proteolysis"/>
    <property type="evidence" value="ECO:0007669"/>
    <property type="project" value="UniProtKB-KW"/>
</dbReference>
<dbReference type="InterPro" id="IPR000209">
    <property type="entry name" value="Peptidase_S8/S53_dom"/>
</dbReference>
<evidence type="ECO:0000256" key="4">
    <source>
        <dbReference type="ARBA" id="ARBA00022801"/>
    </source>
</evidence>
<evidence type="ECO:0000256" key="6">
    <source>
        <dbReference type="PROSITE-ProRule" id="PRU01240"/>
    </source>
</evidence>
<dbReference type="GO" id="GO:0004252">
    <property type="term" value="F:serine-type endopeptidase activity"/>
    <property type="evidence" value="ECO:0007669"/>
    <property type="project" value="InterPro"/>
</dbReference>
<dbReference type="Pfam" id="PF00082">
    <property type="entry name" value="Peptidase_S8"/>
    <property type="match status" value="1"/>
</dbReference>
<dbReference type="InterPro" id="IPR015500">
    <property type="entry name" value="Peptidase_S8_subtilisin-rel"/>
</dbReference>
<evidence type="ECO:0000313" key="10">
    <source>
        <dbReference type="Proteomes" id="UP000275267"/>
    </source>
</evidence>
<dbReference type="InterPro" id="IPR045051">
    <property type="entry name" value="SBT"/>
</dbReference>
<name>A0A3L6RQ04_PANMI</name>
<keyword evidence="3 7" id="KW-0732">Signal</keyword>
<dbReference type="InterPro" id="IPR036852">
    <property type="entry name" value="Peptidase_S8/S53_dom_sf"/>
</dbReference>
<dbReference type="PROSITE" id="PS00136">
    <property type="entry name" value="SUBTILASE_ASP"/>
    <property type="match status" value="1"/>
</dbReference>
<dbReference type="PANTHER" id="PTHR10795">
    <property type="entry name" value="PROPROTEIN CONVERTASE SUBTILISIN/KEXIN"/>
    <property type="match status" value="1"/>
</dbReference>
<evidence type="ECO:0000256" key="1">
    <source>
        <dbReference type="ARBA" id="ARBA00011073"/>
    </source>
</evidence>
<keyword evidence="4" id="KW-0378">Hydrolase</keyword>
<dbReference type="AlphaFoldDB" id="A0A3L6RQ04"/>
<evidence type="ECO:0000313" key="9">
    <source>
        <dbReference type="EMBL" id="RLN07789.1"/>
    </source>
</evidence>
<evidence type="ECO:0000256" key="3">
    <source>
        <dbReference type="ARBA" id="ARBA00022729"/>
    </source>
</evidence>
<protein>
    <submittedName>
        <fullName evidence="9">Subtilisin-like protease SBT1.2</fullName>
    </submittedName>
</protein>
<sequence>MDPAKIALLFALSSTLLAAAAAYDDGTLTSNMGEGVVIGVLDDGIDAGHPSFGDEGMPPPPPARWRGRCKHPGVAACNNKLVGAREFTRHLRRPAGRAPRAGTHGTHASSIAAGAPVRRADGGAVIAWVSEEHAVRSPISISARF</sequence>
<dbReference type="Gene3D" id="3.40.50.200">
    <property type="entry name" value="Peptidase S8/S53 domain"/>
    <property type="match status" value="1"/>
</dbReference>
<comment type="caution">
    <text evidence="6">Lacks conserved residue(s) required for the propagation of feature annotation.</text>
</comment>
<comment type="similarity">
    <text evidence="1 6">Belongs to the peptidase S8 family.</text>
</comment>
<dbReference type="PROSITE" id="PS51892">
    <property type="entry name" value="SUBTILASE"/>
    <property type="match status" value="1"/>
</dbReference>
<feature type="domain" description="Peptidase S8/S53" evidence="8">
    <location>
        <begin position="33"/>
        <end position="116"/>
    </location>
</feature>
<organism evidence="9 10">
    <name type="scientific">Panicum miliaceum</name>
    <name type="common">Proso millet</name>
    <name type="synonym">Broomcorn millet</name>
    <dbReference type="NCBI Taxonomy" id="4540"/>
    <lineage>
        <taxon>Eukaryota</taxon>
        <taxon>Viridiplantae</taxon>
        <taxon>Streptophyta</taxon>
        <taxon>Embryophyta</taxon>
        <taxon>Tracheophyta</taxon>
        <taxon>Spermatophyta</taxon>
        <taxon>Magnoliopsida</taxon>
        <taxon>Liliopsida</taxon>
        <taxon>Poales</taxon>
        <taxon>Poaceae</taxon>
        <taxon>PACMAD clade</taxon>
        <taxon>Panicoideae</taxon>
        <taxon>Panicodae</taxon>
        <taxon>Paniceae</taxon>
        <taxon>Panicinae</taxon>
        <taxon>Panicum</taxon>
        <taxon>Panicum sect. Panicum</taxon>
    </lineage>
</organism>
<dbReference type="InterPro" id="IPR023827">
    <property type="entry name" value="Peptidase_S8_Asp-AS"/>
</dbReference>
<feature type="signal peptide" evidence="7">
    <location>
        <begin position="1"/>
        <end position="22"/>
    </location>
</feature>
<feature type="chain" id="PRO_5018290621" evidence="7">
    <location>
        <begin position="23"/>
        <end position="145"/>
    </location>
</feature>
<dbReference type="SUPFAM" id="SSF52743">
    <property type="entry name" value="Subtilisin-like"/>
    <property type="match status" value="1"/>
</dbReference>
<accession>A0A3L6RQ04</accession>